<accession>A0A0K9P4P1</accession>
<evidence type="ECO:0000313" key="1">
    <source>
        <dbReference type="EMBL" id="KMZ63974.1"/>
    </source>
</evidence>
<gene>
    <name evidence="1" type="ORF">ZOSMA_38G00830</name>
</gene>
<organism evidence="1 2">
    <name type="scientific">Zostera marina</name>
    <name type="common">Eelgrass</name>
    <dbReference type="NCBI Taxonomy" id="29655"/>
    <lineage>
        <taxon>Eukaryota</taxon>
        <taxon>Viridiplantae</taxon>
        <taxon>Streptophyta</taxon>
        <taxon>Embryophyta</taxon>
        <taxon>Tracheophyta</taxon>
        <taxon>Spermatophyta</taxon>
        <taxon>Magnoliopsida</taxon>
        <taxon>Liliopsida</taxon>
        <taxon>Zosteraceae</taxon>
        <taxon>Zostera</taxon>
    </lineage>
</organism>
<dbReference type="AlphaFoldDB" id="A0A0K9P4P1"/>
<name>A0A0K9P4P1_ZOSMR</name>
<keyword evidence="2" id="KW-1185">Reference proteome</keyword>
<reference evidence="2" key="1">
    <citation type="journal article" date="2016" name="Nature">
        <title>The genome of the seagrass Zostera marina reveals angiosperm adaptation to the sea.</title>
        <authorList>
            <person name="Olsen J.L."/>
            <person name="Rouze P."/>
            <person name="Verhelst B."/>
            <person name="Lin Y.-C."/>
            <person name="Bayer T."/>
            <person name="Collen J."/>
            <person name="Dattolo E."/>
            <person name="De Paoli E."/>
            <person name="Dittami S."/>
            <person name="Maumus F."/>
            <person name="Michel G."/>
            <person name="Kersting A."/>
            <person name="Lauritano C."/>
            <person name="Lohaus R."/>
            <person name="Toepel M."/>
            <person name="Tonon T."/>
            <person name="Vanneste K."/>
            <person name="Amirebrahimi M."/>
            <person name="Brakel J."/>
            <person name="Bostroem C."/>
            <person name="Chovatia M."/>
            <person name="Grimwood J."/>
            <person name="Jenkins J.W."/>
            <person name="Jueterbock A."/>
            <person name="Mraz A."/>
            <person name="Stam W.T."/>
            <person name="Tice H."/>
            <person name="Bornberg-Bauer E."/>
            <person name="Green P.J."/>
            <person name="Pearson G.A."/>
            <person name="Procaccini G."/>
            <person name="Duarte C.M."/>
            <person name="Schmutz J."/>
            <person name="Reusch T.B.H."/>
            <person name="Van de Peer Y."/>
        </authorList>
    </citation>
    <scope>NUCLEOTIDE SEQUENCE [LARGE SCALE GENOMIC DNA]</scope>
    <source>
        <strain evidence="2">cv. Finnish</strain>
    </source>
</reference>
<comment type="caution">
    <text evidence="1">The sequence shown here is derived from an EMBL/GenBank/DDBJ whole genome shotgun (WGS) entry which is preliminary data.</text>
</comment>
<dbReference type="Proteomes" id="UP000036987">
    <property type="component" value="Unassembled WGS sequence"/>
</dbReference>
<protein>
    <submittedName>
        <fullName evidence="1">Uncharacterized protein</fullName>
    </submittedName>
</protein>
<dbReference type="EMBL" id="LFYR01001193">
    <property type="protein sequence ID" value="KMZ63974.1"/>
    <property type="molecule type" value="Genomic_DNA"/>
</dbReference>
<sequence>MMIGLIRLHELGLCVLKILGGQEILAFLSIPGFDMVVISSMVTLSESDNETDVASRHIIECDEVNSSQIMTSSLCSRFSMDRNDIPQHASSNIFQIILNIVCNGSSHMITNPELLNRKRGAPGSEGGKPKIKKQRMNKMKIDHALLPQQIFPDSFVRGAKNSKNYYT</sequence>
<proteinExistence type="predicted"/>
<evidence type="ECO:0000313" key="2">
    <source>
        <dbReference type="Proteomes" id="UP000036987"/>
    </source>
</evidence>